<feature type="transmembrane region" description="Helical" evidence="6">
    <location>
        <begin position="13"/>
        <end position="35"/>
    </location>
</feature>
<protein>
    <submittedName>
        <fullName evidence="9">Methyl-accepting chemotaxis protein</fullName>
    </submittedName>
</protein>
<name>A0A9Q9IFJ6_9ACTN</name>
<dbReference type="SMART" id="SM00283">
    <property type="entry name" value="MA"/>
    <property type="match status" value="1"/>
</dbReference>
<dbReference type="PROSITE" id="PS50111">
    <property type="entry name" value="CHEMOTAXIS_TRANSDUC_2"/>
    <property type="match status" value="1"/>
</dbReference>
<evidence type="ECO:0000256" key="2">
    <source>
        <dbReference type="ARBA" id="ARBA00022989"/>
    </source>
</evidence>
<keyword evidence="6" id="KW-0472">Membrane</keyword>
<evidence type="ECO:0000256" key="1">
    <source>
        <dbReference type="ARBA" id="ARBA00022692"/>
    </source>
</evidence>
<dbReference type="PANTHER" id="PTHR32089">
    <property type="entry name" value="METHYL-ACCEPTING CHEMOTAXIS PROTEIN MCPB"/>
    <property type="match status" value="1"/>
</dbReference>
<feature type="domain" description="HAMP" evidence="8">
    <location>
        <begin position="199"/>
        <end position="251"/>
    </location>
</feature>
<keyword evidence="1 6" id="KW-0812">Transmembrane</keyword>
<dbReference type="PRINTS" id="PR00260">
    <property type="entry name" value="CHEMTRNSDUCR"/>
</dbReference>
<dbReference type="GO" id="GO:0006935">
    <property type="term" value="P:chemotaxis"/>
    <property type="evidence" value="ECO:0007669"/>
    <property type="project" value="InterPro"/>
</dbReference>
<evidence type="ECO:0000256" key="6">
    <source>
        <dbReference type="SAM" id="Phobius"/>
    </source>
</evidence>
<dbReference type="GO" id="GO:0007165">
    <property type="term" value="P:signal transduction"/>
    <property type="evidence" value="ECO:0007669"/>
    <property type="project" value="UniProtKB-KW"/>
</dbReference>
<dbReference type="CDD" id="cd06225">
    <property type="entry name" value="HAMP"/>
    <property type="match status" value="1"/>
</dbReference>
<keyword evidence="3 5" id="KW-0807">Transducer</keyword>
<dbReference type="PANTHER" id="PTHR32089:SF112">
    <property type="entry name" value="LYSOZYME-LIKE PROTEIN-RELATED"/>
    <property type="match status" value="1"/>
</dbReference>
<feature type="domain" description="Methyl-accepting transducer" evidence="7">
    <location>
        <begin position="256"/>
        <end position="492"/>
    </location>
</feature>
<dbReference type="Pfam" id="PF00672">
    <property type="entry name" value="HAMP"/>
    <property type="match status" value="1"/>
</dbReference>
<dbReference type="EMBL" id="CP073767">
    <property type="protein sequence ID" value="UWZ53673.1"/>
    <property type="molecule type" value="Genomic_DNA"/>
</dbReference>
<dbReference type="GO" id="GO:0016020">
    <property type="term" value="C:membrane"/>
    <property type="evidence" value="ECO:0007669"/>
    <property type="project" value="InterPro"/>
</dbReference>
<gene>
    <name evidence="9" type="ORF">Daura_45365</name>
</gene>
<evidence type="ECO:0000256" key="5">
    <source>
        <dbReference type="PROSITE-ProRule" id="PRU00284"/>
    </source>
</evidence>
<dbReference type="Proteomes" id="UP001058003">
    <property type="component" value="Chromosome"/>
</dbReference>
<comment type="similarity">
    <text evidence="4">Belongs to the methyl-accepting chemotaxis (MCP) protein family.</text>
</comment>
<dbReference type="PROSITE" id="PS50885">
    <property type="entry name" value="HAMP"/>
    <property type="match status" value="1"/>
</dbReference>
<accession>A0A9Q9IFJ6</accession>
<organism evidence="9 10">
    <name type="scientific">Dactylosporangium aurantiacum</name>
    <dbReference type="NCBI Taxonomy" id="35754"/>
    <lineage>
        <taxon>Bacteria</taxon>
        <taxon>Bacillati</taxon>
        <taxon>Actinomycetota</taxon>
        <taxon>Actinomycetes</taxon>
        <taxon>Micromonosporales</taxon>
        <taxon>Micromonosporaceae</taxon>
        <taxon>Dactylosporangium</taxon>
    </lineage>
</organism>
<proteinExistence type="inferred from homology"/>
<dbReference type="InterPro" id="IPR003660">
    <property type="entry name" value="HAMP_dom"/>
</dbReference>
<dbReference type="Gene3D" id="1.10.287.950">
    <property type="entry name" value="Methyl-accepting chemotaxis protein"/>
    <property type="match status" value="1"/>
</dbReference>
<keyword evidence="10" id="KW-1185">Reference proteome</keyword>
<dbReference type="SMART" id="SM00304">
    <property type="entry name" value="HAMP"/>
    <property type="match status" value="1"/>
</dbReference>
<sequence length="514" mass="53205">MTWFTDRGVRTKVLSALVVAGIAMIAITVGALRGLSDANDTMREVTGKNAQFAALSDIRDGITDTLAALSPEQQKAADNSVAAAVERYRTSGAPAARVADIGAVGEAMKTYQTVRDTEMLPAASSGRIDQYVKIAAAKGTPQIVRAQQLVDKVQAAEFAEAEQWRAAAERDYGRSRMMLIGAAVLGLLAAFGIGLWVTALVVRPLRRVSEVLGAVAAGDLSQRVEVGSADEVGAMAEALNKATESMRTTVQTMDTTASSLAASAGELTGVSAQIANGTGEASDQANLVAAAAEQVSRNVQTVAAGADEMGLSIREIAQNASEAAKVASQAVMAAESTNQAVARLGESSTEIGNVVKVITSIAEQTNLLALNATIEAARAGEAGKGFAVVANEVKDLAQETARATEDISRRVEAIQADTTGAVAAIGEISQIISRINDYQLTIASAVEEQTATTNEMNRSVSEAATGSVEIATNVSTVAAAAQNTSLNVAEAQRAAADLSRMSSEMRSLVARFRI</sequence>
<dbReference type="InterPro" id="IPR004090">
    <property type="entry name" value="Chemotax_Me-accpt_rcpt"/>
</dbReference>
<feature type="transmembrane region" description="Helical" evidence="6">
    <location>
        <begin position="179"/>
        <end position="202"/>
    </location>
</feature>
<reference evidence="9" key="1">
    <citation type="submission" date="2021-04" db="EMBL/GenBank/DDBJ databases">
        <title>Dactylosporangium aurantiacum NRRL B-8018 full assembly.</title>
        <authorList>
            <person name="Hartkoorn R.C."/>
            <person name="Beaudoing E."/>
            <person name="Hot D."/>
        </authorList>
    </citation>
    <scope>NUCLEOTIDE SEQUENCE</scope>
    <source>
        <strain evidence="9">NRRL B-8018</strain>
    </source>
</reference>
<evidence type="ECO:0000313" key="10">
    <source>
        <dbReference type="Proteomes" id="UP001058003"/>
    </source>
</evidence>
<dbReference type="InterPro" id="IPR004089">
    <property type="entry name" value="MCPsignal_dom"/>
</dbReference>
<evidence type="ECO:0000256" key="3">
    <source>
        <dbReference type="ARBA" id="ARBA00023224"/>
    </source>
</evidence>
<dbReference type="KEGG" id="daur:Daura_45365"/>
<evidence type="ECO:0000259" key="7">
    <source>
        <dbReference type="PROSITE" id="PS50111"/>
    </source>
</evidence>
<dbReference type="AlphaFoldDB" id="A0A9Q9IFJ6"/>
<evidence type="ECO:0000313" key="9">
    <source>
        <dbReference type="EMBL" id="UWZ53673.1"/>
    </source>
</evidence>
<dbReference type="RefSeq" id="WP_052388209.1">
    <property type="nucleotide sequence ID" value="NZ_CP073767.1"/>
</dbReference>
<keyword evidence="2 6" id="KW-1133">Transmembrane helix</keyword>
<evidence type="ECO:0000256" key="4">
    <source>
        <dbReference type="ARBA" id="ARBA00029447"/>
    </source>
</evidence>
<evidence type="ECO:0000259" key="8">
    <source>
        <dbReference type="PROSITE" id="PS50885"/>
    </source>
</evidence>
<dbReference type="SUPFAM" id="SSF58104">
    <property type="entry name" value="Methyl-accepting chemotaxis protein (MCP) signaling domain"/>
    <property type="match status" value="1"/>
</dbReference>
<dbReference type="GO" id="GO:0004888">
    <property type="term" value="F:transmembrane signaling receptor activity"/>
    <property type="evidence" value="ECO:0007669"/>
    <property type="project" value="InterPro"/>
</dbReference>
<dbReference type="Pfam" id="PF00015">
    <property type="entry name" value="MCPsignal"/>
    <property type="match status" value="1"/>
</dbReference>
<dbReference type="OrthoDB" id="1115140at2"/>